<gene>
    <name evidence="5" type="ORF">COV24_02195</name>
</gene>
<evidence type="ECO:0008006" key="7">
    <source>
        <dbReference type="Google" id="ProtNLM"/>
    </source>
</evidence>
<evidence type="ECO:0000256" key="4">
    <source>
        <dbReference type="ARBA" id="ARBA00023285"/>
    </source>
</evidence>
<dbReference type="GO" id="GO:0004748">
    <property type="term" value="F:ribonucleoside-diphosphate reductase activity, thioredoxin disulfide as acceptor"/>
    <property type="evidence" value="ECO:0007669"/>
    <property type="project" value="TreeGrafter"/>
</dbReference>
<keyword evidence="4" id="KW-0170">Cobalt</keyword>
<dbReference type="InterPro" id="IPR050862">
    <property type="entry name" value="RdRp_reductase_class-2"/>
</dbReference>
<evidence type="ECO:0000256" key="1">
    <source>
        <dbReference type="ARBA" id="ARBA00001922"/>
    </source>
</evidence>
<dbReference type="Gene3D" id="3.20.70.20">
    <property type="match status" value="2"/>
</dbReference>
<dbReference type="AlphaFoldDB" id="A0A2H0RB03"/>
<evidence type="ECO:0000313" key="5">
    <source>
        <dbReference type="EMBL" id="PIR43536.1"/>
    </source>
</evidence>
<dbReference type="GO" id="GO:0031419">
    <property type="term" value="F:cobalamin binding"/>
    <property type="evidence" value="ECO:0007669"/>
    <property type="project" value="UniProtKB-KW"/>
</dbReference>
<proteinExistence type="predicted"/>
<keyword evidence="2" id="KW-0846">Cobalamin</keyword>
<name>A0A2H0RB03_UNCKA</name>
<dbReference type="SUPFAM" id="SSF51998">
    <property type="entry name" value="PFL-like glycyl radical enzymes"/>
    <property type="match status" value="1"/>
</dbReference>
<dbReference type="PANTHER" id="PTHR43371:SF1">
    <property type="entry name" value="RIBONUCLEOSIDE-DIPHOSPHATE REDUCTASE"/>
    <property type="match status" value="1"/>
</dbReference>
<reference evidence="5 6" key="1">
    <citation type="submission" date="2017-09" db="EMBL/GenBank/DDBJ databases">
        <title>Depth-based differentiation of microbial function through sediment-hosted aquifers and enrichment of novel symbionts in the deep terrestrial subsurface.</title>
        <authorList>
            <person name="Probst A.J."/>
            <person name="Ladd B."/>
            <person name="Jarett J.K."/>
            <person name="Geller-Mcgrath D.E."/>
            <person name="Sieber C.M."/>
            <person name="Emerson J.B."/>
            <person name="Anantharaman K."/>
            <person name="Thomas B.C."/>
            <person name="Malmstrom R."/>
            <person name="Stieglmeier M."/>
            <person name="Klingl A."/>
            <person name="Woyke T."/>
            <person name="Ryan C.M."/>
            <person name="Banfield J.F."/>
        </authorList>
    </citation>
    <scope>NUCLEOTIDE SEQUENCE [LARGE SCALE GENOMIC DNA]</scope>
    <source>
        <strain evidence="5">CG10_big_fil_rev_8_21_14_0_10_32_10</strain>
    </source>
</reference>
<comment type="caution">
    <text evidence="5">The sequence shown here is derived from an EMBL/GenBank/DDBJ whole genome shotgun (WGS) entry which is preliminary data.</text>
</comment>
<evidence type="ECO:0000313" key="6">
    <source>
        <dbReference type="Proteomes" id="UP000230214"/>
    </source>
</evidence>
<dbReference type="PANTHER" id="PTHR43371">
    <property type="entry name" value="VITAMIN B12-DEPENDENT RIBONUCLEOTIDE REDUCTASE"/>
    <property type="match status" value="1"/>
</dbReference>
<keyword evidence="3" id="KW-0560">Oxidoreductase</keyword>
<evidence type="ECO:0000256" key="2">
    <source>
        <dbReference type="ARBA" id="ARBA00022628"/>
    </source>
</evidence>
<dbReference type="Proteomes" id="UP000230214">
    <property type="component" value="Unassembled WGS sequence"/>
</dbReference>
<comment type="cofactor">
    <cofactor evidence="1">
        <name>adenosylcob(III)alamin</name>
        <dbReference type="ChEBI" id="CHEBI:18408"/>
    </cofactor>
</comment>
<protein>
    <recommendedName>
        <fullName evidence="7">Recombinase</fullName>
    </recommendedName>
</protein>
<evidence type="ECO:0000256" key="3">
    <source>
        <dbReference type="ARBA" id="ARBA00023002"/>
    </source>
</evidence>
<dbReference type="EMBL" id="PCXU01000019">
    <property type="protein sequence ID" value="PIR43536.1"/>
    <property type="molecule type" value="Genomic_DNA"/>
</dbReference>
<sequence length="623" mass="70420">MKYARYLPEKNRREIWAEIISRNKDMHLKKFPFLKDEIEEAYTFVYNKEVLPSMRSLQFGGKPIILNPARINNCSYLPIDSWEAFHETIFLLLGGSGVGYSVQPHHVAQLPSIKQETKKRSRRYLVGDSICGWSDAIKVLMKSYFFGGAQINFDFSDIRNKGDHLITSGGKAPGPQPLKECIVKVTGILEEAKVTTGRLSPIQCHDILCHLADAVLSGGIRRAALISFFSINDEEMLSAKTGNWWELNPQRGRANNSVVLVRSRIKKEDFVKVFTYAQNAGSGEPGIYFTNDKDVLSNPCGEISLKPYSFCNLTEINASTIRSQEDLNKRAKAASFIGTLQASYTDFHYLRSIWKERTEKDALIGVSFTGIASNKLEKLDLKEAAKVVLDENARVADLIGINHAKRTTTVKPAGTSSIVLGSSSGIHDWFAKYYIRRIRLNKEEAVYRYLLKNNPELIEDDYFSPHTTAILSVPQKAPTGAIIRQDENAQNISGLISLLERISKYYNEWVTPGHRSGPNINNVSATVTIRDPFLCDETSEVIDEWEIVREWLWKNRKNFNGISVLPYNGGTYRQQPFEACSEYMYNKLMKSLTEVDFKKIKESEDNTVRQGEIACSGGQCEII</sequence>
<organism evidence="5 6">
    <name type="scientific">candidate division WWE3 bacterium CG10_big_fil_rev_8_21_14_0_10_32_10</name>
    <dbReference type="NCBI Taxonomy" id="1975090"/>
    <lineage>
        <taxon>Bacteria</taxon>
        <taxon>Katanobacteria</taxon>
    </lineage>
</organism>
<accession>A0A2H0RB03</accession>